<dbReference type="EMBL" id="DVMZ01000106">
    <property type="protein sequence ID" value="HIU59270.1"/>
    <property type="molecule type" value="Genomic_DNA"/>
</dbReference>
<evidence type="ECO:0000313" key="2">
    <source>
        <dbReference type="Proteomes" id="UP000824081"/>
    </source>
</evidence>
<evidence type="ECO:0000313" key="1">
    <source>
        <dbReference type="EMBL" id="HIU59270.1"/>
    </source>
</evidence>
<comment type="caution">
    <text evidence="1">The sequence shown here is derived from an EMBL/GenBank/DDBJ whole genome shotgun (WGS) entry which is preliminary data.</text>
</comment>
<sequence length="53" mass="5875">MLTALKNGGFPSVPLSVQKEIFAVKMYKRAGFEVVKDNGGGTYNDKEDTHKKE</sequence>
<dbReference type="AlphaFoldDB" id="A0A9D1SGM4"/>
<proteinExistence type="predicted"/>
<reference evidence="1" key="1">
    <citation type="submission" date="2020-10" db="EMBL/GenBank/DDBJ databases">
        <authorList>
            <person name="Gilroy R."/>
        </authorList>
    </citation>
    <scope>NUCLEOTIDE SEQUENCE</scope>
    <source>
        <strain evidence="1">11687</strain>
    </source>
</reference>
<reference evidence="1" key="2">
    <citation type="journal article" date="2021" name="PeerJ">
        <title>Extensive microbial diversity within the chicken gut microbiome revealed by metagenomics and culture.</title>
        <authorList>
            <person name="Gilroy R."/>
            <person name="Ravi A."/>
            <person name="Getino M."/>
            <person name="Pursley I."/>
            <person name="Horton D.L."/>
            <person name="Alikhan N.F."/>
            <person name="Baker D."/>
            <person name="Gharbi K."/>
            <person name="Hall N."/>
            <person name="Watson M."/>
            <person name="Adriaenssens E.M."/>
            <person name="Foster-Nyarko E."/>
            <person name="Jarju S."/>
            <person name="Secka A."/>
            <person name="Antonio M."/>
            <person name="Oren A."/>
            <person name="Chaudhuri R.R."/>
            <person name="La Ragione R."/>
            <person name="Hildebrand F."/>
            <person name="Pallen M.J."/>
        </authorList>
    </citation>
    <scope>NUCLEOTIDE SEQUENCE</scope>
    <source>
        <strain evidence="1">11687</strain>
    </source>
</reference>
<name>A0A9D1SGM4_9FIRM</name>
<organism evidence="1 2">
    <name type="scientific">Candidatus Scatosoma pullistercoris</name>
    <dbReference type="NCBI Taxonomy" id="2840934"/>
    <lineage>
        <taxon>Bacteria</taxon>
        <taxon>Bacillati</taxon>
        <taxon>Bacillota</taxon>
        <taxon>Clostridia</taxon>
        <taxon>Candidatus Scatosoma</taxon>
    </lineage>
</organism>
<accession>A0A9D1SGM4</accession>
<gene>
    <name evidence="1" type="ORF">IAC57_04110</name>
</gene>
<dbReference type="Proteomes" id="UP000824081">
    <property type="component" value="Unassembled WGS sequence"/>
</dbReference>
<protein>
    <submittedName>
        <fullName evidence="1">Uncharacterized protein</fullName>
    </submittedName>
</protein>